<evidence type="ECO:0000313" key="3">
    <source>
        <dbReference type="EMBL" id="SVE17034.1"/>
    </source>
</evidence>
<proteinExistence type="predicted"/>
<dbReference type="PANTHER" id="PTHR44943">
    <property type="entry name" value="CELLULOSE SYNTHASE OPERON PROTEIN C"/>
    <property type="match status" value="1"/>
</dbReference>
<accession>A0A383BAX1</accession>
<dbReference type="InterPro" id="IPR019734">
    <property type="entry name" value="TPR_rpt"/>
</dbReference>
<gene>
    <name evidence="3" type="ORF">METZ01_LOCUS469888</name>
</gene>
<dbReference type="PANTHER" id="PTHR44943:SF8">
    <property type="entry name" value="TPR REPEAT-CONTAINING PROTEIN MJ0263"/>
    <property type="match status" value="1"/>
</dbReference>
<organism evidence="3">
    <name type="scientific">marine metagenome</name>
    <dbReference type="NCBI Taxonomy" id="408172"/>
    <lineage>
        <taxon>unclassified sequences</taxon>
        <taxon>metagenomes</taxon>
        <taxon>ecological metagenomes</taxon>
    </lineage>
</organism>
<sequence>ATRYFYEDEPKKQAVALESKPYFTREDFEKESKLNPDNLYIQRQLGMHYEANGDYALAKEVYLREAGKNPDNPDAHYFLGSLFATLGEYQKAKFSFEEALYLDPNHGATIEAMSMFVQTDEKKQLGRDVLRYSSQKAPDGPAQRITIIRETMAAGDYTEALNLAEEATEKYPTHTGFVQLIGENNLKLGRPEDAKRSFQRAIKLNSKDIQPHLLLADLYFEQGKYVYAALSYSDAVYLDPDNSDYR</sequence>
<dbReference type="Pfam" id="PF13432">
    <property type="entry name" value="TPR_16"/>
    <property type="match status" value="2"/>
</dbReference>
<dbReference type="InterPro" id="IPR011990">
    <property type="entry name" value="TPR-like_helical_dom_sf"/>
</dbReference>
<evidence type="ECO:0000256" key="2">
    <source>
        <dbReference type="ARBA" id="ARBA00022803"/>
    </source>
</evidence>
<protein>
    <submittedName>
        <fullName evidence="3">Uncharacterized protein</fullName>
    </submittedName>
</protein>
<dbReference type="PROSITE" id="PS50005">
    <property type="entry name" value="TPR"/>
    <property type="match status" value="2"/>
</dbReference>
<keyword evidence="1" id="KW-0677">Repeat</keyword>
<evidence type="ECO:0000256" key="1">
    <source>
        <dbReference type="ARBA" id="ARBA00022737"/>
    </source>
</evidence>
<reference evidence="3" key="1">
    <citation type="submission" date="2018-05" db="EMBL/GenBank/DDBJ databases">
        <authorList>
            <person name="Lanie J.A."/>
            <person name="Ng W.-L."/>
            <person name="Kazmierczak K.M."/>
            <person name="Andrzejewski T.M."/>
            <person name="Davidsen T.M."/>
            <person name="Wayne K.J."/>
            <person name="Tettelin H."/>
            <person name="Glass J.I."/>
            <person name="Rusch D."/>
            <person name="Podicherti R."/>
            <person name="Tsui H.-C.T."/>
            <person name="Winkler M.E."/>
        </authorList>
    </citation>
    <scope>NUCLEOTIDE SEQUENCE</scope>
</reference>
<dbReference type="PROSITE" id="PS50293">
    <property type="entry name" value="TPR_REGION"/>
    <property type="match status" value="1"/>
</dbReference>
<dbReference type="SMART" id="SM00028">
    <property type="entry name" value="TPR"/>
    <property type="match status" value="5"/>
</dbReference>
<feature type="non-terminal residue" evidence="3">
    <location>
        <position position="246"/>
    </location>
</feature>
<name>A0A383BAX1_9ZZZZ</name>
<feature type="non-terminal residue" evidence="3">
    <location>
        <position position="1"/>
    </location>
</feature>
<dbReference type="InterPro" id="IPR051685">
    <property type="entry name" value="Ycf3/AcsC/BcsC/TPR_MFPF"/>
</dbReference>
<dbReference type="EMBL" id="UINC01198875">
    <property type="protein sequence ID" value="SVE17034.1"/>
    <property type="molecule type" value="Genomic_DNA"/>
</dbReference>
<dbReference type="Gene3D" id="1.25.40.10">
    <property type="entry name" value="Tetratricopeptide repeat domain"/>
    <property type="match status" value="1"/>
</dbReference>
<dbReference type="SUPFAM" id="SSF48452">
    <property type="entry name" value="TPR-like"/>
    <property type="match status" value="1"/>
</dbReference>
<dbReference type="AlphaFoldDB" id="A0A383BAX1"/>
<keyword evidence="2" id="KW-0802">TPR repeat</keyword>